<sequence length="375" mass="42724">MKSQKRARVEKMSLRKKTKTRGTVKRSKFLRSTLARALILSLLIVIGVSLVLFVIPKAYVAVRGEEITRQVLSQFETGADNTNQMAMGIYRWEQDNFLSPYSINLEDLTFFEQVLAGWGFYENKDGEIHLFRPGFGHYSVPPQWVLHSKLANCKEYAEVFVYLLNQAGFRARVVRAPGEDHTWAEYYVGGYKIIFDPSNSVNPVIVNPKGFGKKRHFSYVEAYDLNNPNLREDVSDEYIERGILVVKVVKDNRPVSSATVEVLSTYLIERYPERYKKPRPVISNKTHKDGLVQFKLGPNNYTLIAKKCSLLVCWKGETSGNVSVGATTHVLIELHIDYLNTGLRFASVLGVLGAVLVKFRKRYWDKPLSESGDSR</sequence>
<keyword evidence="3" id="KW-1185">Reference proteome</keyword>
<dbReference type="SMART" id="SM00460">
    <property type="entry name" value="TGc"/>
    <property type="match status" value="1"/>
</dbReference>
<evidence type="ECO:0000313" key="2">
    <source>
        <dbReference type="EMBL" id="QEK15444.1"/>
    </source>
</evidence>
<feature type="domain" description="Transglutaminase-like" evidence="1">
    <location>
        <begin position="145"/>
        <end position="199"/>
    </location>
</feature>
<dbReference type="Pfam" id="PF01841">
    <property type="entry name" value="Transglut_core"/>
    <property type="match status" value="1"/>
</dbReference>
<gene>
    <name evidence="2" type="ORF">FPV09_10500</name>
</gene>
<dbReference type="KEGG" id="them:FPV09_10500"/>
<evidence type="ECO:0000313" key="3">
    <source>
        <dbReference type="Proteomes" id="UP000322631"/>
    </source>
</evidence>
<reference evidence="2 3" key="1">
    <citation type="submission" date="2019-07" db="EMBL/GenBank/DDBJ databases">
        <title>Complete genome of Thermococcus acidophilus.</title>
        <authorList>
            <person name="Li X."/>
        </authorList>
    </citation>
    <scope>NUCLEOTIDE SEQUENCE [LARGE SCALE GENOMIC DNA]</scope>
    <source>
        <strain evidence="2 3">SY113</strain>
    </source>
</reference>
<accession>A0A5C0SPS3</accession>
<organism evidence="2 3">
    <name type="scientific">Thermococcus aciditolerans</name>
    <dbReference type="NCBI Taxonomy" id="2598455"/>
    <lineage>
        <taxon>Archaea</taxon>
        <taxon>Methanobacteriati</taxon>
        <taxon>Methanobacteriota</taxon>
        <taxon>Thermococci</taxon>
        <taxon>Thermococcales</taxon>
        <taxon>Thermococcaceae</taxon>
        <taxon>Thermococcus</taxon>
    </lineage>
</organism>
<dbReference type="Proteomes" id="UP000322631">
    <property type="component" value="Chromosome"/>
</dbReference>
<dbReference type="SUPFAM" id="SSF54001">
    <property type="entry name" value="Cysteine proteinases"/>
    <property type="match status" value="1"/>
</dbReference>
<dbReference type="EMBL" id="CP041932">
    <property type="protein sequence ID" value="QEK15444.1"/>
    <property type="molecule type" value="Genomic_DNA"/>
</dbReference>
<dbReference type="AlphaFoldDB" id="A0A5C0SPS3"/>
<protein>
    <submittedName>
        <fullName evidence="2">Transglutaminase domain-containing protein</fullName>
    </submittedName>
</protein>
<name>A0A5C0SPS3_9EURY</name>
<dbReference type="InterPro" id="IPR002931">
    <property type="entry name" value="Transglutaminase-like"/>
</dbReference>
<dbReference type="Gene3D" id="3.10.620.30">
    <property type="match status" value="1"/>
</dbReference>
<dbReference type="InterPro" id="IPR038765">
    <property type="entry name" value="Papain-like_cys_pep_sf"/>
</dbReference>
<proteinExistence type="predicted"/>
<evidence type="ECO:0000259" key="1">
    <source>
        <dbReference type="SMART" id="SM00460"/>
    </source>
</evidence>